<dbReference type="SUPFAM" id="SSF53098">
    <property type="entry name" value="Ribonuclease H-like"/>
    <property type="match status" value="1"/>
</dbReference>
<dbReference type="AlphaFoldDB" id="A0A8E3B6Z8"/>
<dbReference type="GO" id="GO:0006259">
    <property type="term" value="P:DNA metabolic process"/>
    <property type="evidence" value="ECO:0007669"/>
    <property type="project" value="UniProtKB-ARBA"/>
</dbReference>
<reference evidence="3 4" key="1">
    <citation type="submission" date="2018-05" db="EMBL/GenBank/DDBJ databases">
        <title>Genomic Encyclopedia of Type Strains, Phase IV (KMG-IV): sequencing the most valuable type-strain genomes for metagenomic binning, comparative biology and taxonomic classification.</title>
        <authorList>
            <person name="Goeker M."/>
        </authorList>
    </citation>
    <scope>NUCLEOTIDE SEQUENCE [LARGE SCALE GENOMIC DNA]</scope>
    <source>
        <strain evidence="3 4">DSM 2626</strain>
    </source>
</reference>
<evidence type="ECO:0000313" key="4">
    <source>
        <dbReference type="Proteomes" id="UP000245631"/>
    </source>
</evidence>
<dbReference type="Gene3D" id="3.30.420.10">
    <property type="entry name" value="Ribonuclease H-like superfamily/Ribonuclease H"/>
    <property type="match status" value="1"/>
</dbReference>
<name>A0A8E3B6Z8_RHILI</name>
<dbReference type="InterPro" id="IPR013520">
    <property type="entry name" value="Ribonucl_H"/>
</dbReference>
<comment type="caution">
    <text evidence="3">The sequence shown here is derived from an EMBL/GenBank/DDBJ whole genome shotgun (WGS) entry which is preliminary data.</text>
</comment>
<dbReference type="GO" id="GO:0003676">
    <property type="term" value="F:nucleic acid binding"/>
    <property type="evidence" value="ECO:0007669"/>
    <property type="project" value="InterPro"/>
</dbReference>
<evidence type="ECO:0000313" key="3">
    <source>
        <dbReference type="EMBL" id="PWJ93592.1"/>
    </source>
</evidence>
<dbReference type="GO" id="GO:0004527">
    <property type="term" value="F:exonuclease activity"/>
    <property type="evidence" value="ECO:0007669"/>
    <property type="project" value="UniProtKB-ARBA"/>
</dbReference>
<dbReference type="EMBL" id="QGGH01000001">
    <property type="protein sequence ID" value="PWJ93592.1"/>
    <property type="molecule type" value="Genomic_DNA"/>
</dbReference>
<feature type="region of interest" description="Disordered" evidence="1">
    <location>
        <begin position="232"/>
        <end position="263"/>
    </location>
</feature>
<evidence type="ECO:0000256" key="1">
    <source>
        <dbReference type="SAM" id="MobiDB-lite"/>
    </source>
</evidence>
<dbReference type="InterPro" id="IPR012337">
    <property type="entry name" value="RNaseH-like_sf"/>
</dbReference>
<dbReference type="GeneID" id="61049623"/>
<feature type="compositionally biased region" description="Basic and acidic residues" evidence="1">
    <location>
        <begin position="253"/>
        <end position="263"/>
    </location>
</feature>
<dbReference type="RefSeq" id="WP_109658804.1">
    <property type="nucleotide sequence ID" value="NZ_QGGH01000001.1"/>
</dbReference>
<organism evidence="3 4">
    <name type="scientific">Rhizobium loti</name>
    <name type="common">Mesorhizobium loti</name>
    <dbReference type="NCBI Taxonomy" id="381"/>
    <lineage>
        <taxon>Bacteria</taxon>
        <taxon>Pseudomonadati</taxon>
        <taxon>Pseudomonadota</taxon>
        <taxon>Alphaproteobacteria</taxon>
        <taxon>Hyphomicrobiales</taxon>
        <taxon>Phyllobacteriaceae</taxon>
        <taxon>Mesorhizobium</taxon>
    </lineage>
</organism>
<dbReference type="SMART" id="SM00479">
    <property type="entry name" value="EXOIII"/>
    <property type="match status" value="1"/>
</dbReference>
<dbReference type="Proteomes" id="UP000245631">
    <property type="component" value="Unassembled WGS sequence"/>
</dbReference>
<protein>
    <submittedName>
        <fullName evidence="3">Exodeoxyribonuclease X</fullName>
    </submittedName>
</protein>
<evidence type="ECO:0000259" key="2">
    <source>
        <dbReference type="SMART" id="SM00479"/>
    </source>
</evidence>
<accession>A0A8E3B6Z8</accession>
<dbReference type="InterPro" id="IPR036397">
    <property type="entry name" value="RNaseH_sf"/>
</dbReference>
<gene>
    <name evidence="3" type="ORF">C8D77_101271</name>
</gene>
<feature type="domain" description="Exonuclease" evidence="2">
    <location>
        <begin position="7"/>
        <end position="170"/>
    </location>
</feature>
<dbReference type="CDD" id="cd06127">
    <property type="entry name" value="DEDDh"/>
    <property type="match status" value="1"/>
</dbReference>
<proteinExistence type="predicted"/>
<sequence length="263" mass="28903">MTAPLTLIRVVDTETTGLTDPKELVEIGWTDVRFFPTGWAIESGPHSRLVNPGIPITPGARAAHHITDEEAASGMPPDHARALISPGPDYICCHNLSYDAPLLKTGKPGICTFKCAKETYPNLESHKNGAIWYALGLGGGAKQMEPVHRAGPDSWTTAHILLDLLRVLAVETMVEISANPLRLLKMSFGKHAGLSFGELPTDYLDWVLHKSDMRNDPDKADVVHTARLEWVKRTSDPQPQPQARPQVEVVDPDAWRKDIGKAF</sequence>